<dbReference type="Gene3D" id="2.40.160.120">
    <property type="match status" value="2"/>
</dbReference>
<dbReference type="InterPro" id="IPR018494">
    <property type="entry name" value="Oxysterol-bd_CS"/>
</dbReference>
<evidence type="ECO:0000256" key="1">
    <source>
        <dbReference type="ARBA" id="ARBA00003361"/>
    </source>
</evidence>
<dbReference type="GO" id="GO:0006869">
    <property type="term" value="P:lipid transport"/>
    <property type="evidence" value="ECO:0007669"/>
    <property type="project" value="UniProtKB-KW"/>
</dbReference>
<organism evidence="6">
    <name type="scientific">Brassica campestris</name>
    <name type="common">Field mustard</name>
    <dbReference type="NCBI Taxonomy" id="3711"/>
    <lineage>
        <taxon>Eukaryota</taxon>
        <taxon>Viridiplantae</taxon>
        <taxon>Streptophyta</taxon>
        <taxon>Embryophyta</taxon>
        <taxon>Tracheophyta</taxon>
        <taxon>Spermatophyta</taxon>
        <taxon>Magnoliopsida</taxon>
        <taxon>eudicotyledons</taxon>
        <taxon>Gunneridae</taxon>
        <taxon>Pentapetalae</taxon>
        <taxon>rosids</taxon>
        <taxon>malvids</taxon>
        <taxon>Brassicales</taxon>
        <taxon>Brassicaceae</taxon>
        <taxon>Brassiceae</taxon>
        <taxon>Brassica</taxon>
    </lineage>
</organism>
<dbReference type="FunFam" id="2.40.160.120:FF:000011">
    <property type="entry name" value="Oxysterol-binding protein-related protein 4C"/>
    <property type="match status" value="2"/>
</dbReference>
<dbReference type="SUPFAM" id="SSF144000">
    <property type="entry name" value="Oxysterol-binding protein-like"/>
    <property type="match status" value="2"/>
</dbReference>
<dbReference type="Gene3D" id="3.30.70.3490">
    <property type="match status" value="1"/>
</dbReference>
<dbReference type="PANTHER" id="PTHR10972">
    <property type="entry name" value="OXYSTEROL-BINDING PROTEIN-RELATED"/>
    <property type="match status" value="1"/>
</dbReference>
<dbReference type="FunFam" id="3.30.70.3490:FF:000007">
    <property type="entry name" value="Oxysterol-binding protein-related protein 4B"/>
    <property type="match status" value="1"/>
</dbReference>
<keyword evidence="4" id="KW-0446">Lipid-binding</keyword>
<dbReference type="Pfam" id="PF01237">
    <property type="entry name" value="Oxysterol_BP"/>
    <property type="match status" value="2"/>
</dbReference>
<accession>A0A3P5ZFZ4</accession>
<dbReference type="PANTHER" id="PTHR10972:SF102">
    <property type="entry name" value="OXYSTEROL-BINDING PROTEIN"/>
    <property type="match status" value="1"/>
</dbReference>
<dbReference type="InterPro" id="IPR000648">
    <property type="entry name" value="Oxysterol-bd"/>
</dbReference>
<keyword evidence="3" id="KW-0445">Lipid transport</keyword>
<keyword evidence="3" id="KW-0813">Transport</keyword>
<evidence type="ECO:0000313" key="6">
    <source>
        <dbReference type="EMBL" id="VDC75165.1"/>
    </source>
</evidence>
<comment type="function">
    <text evidence="1">May be involved in the transport of sterols.</text>
</comment>
<reference evidence="6" key="1">
    <citation type="submission" date="2018-11" db="EMBL/GenBank/DDBJ databases">
        <authorList>
            <consortium name="Genoscope - CEA"/>
            <person name="William W."/>
        </authorList>
    </citation>
    <scope>NUCLEOTIDE SEQUENCE</scope>
</reference>
<evidence type="ECO:0000256" key="2">
    <source>
        <dbReference type="ARBA" id="ARBA00008842"/>
    </source>
</evidence>
<dbReference type="PROSITE" id="PS01013">
    <property type="entry name" value="OSBP"/>
    <property type="match status" value="2"/>
</dbReference>
<dbReference type="EMBL" id="LR031571">
    <property type="protein sequence ID" value="VDC75165.1"/>
    <property type="molecule type" value="Genomic_DNA"/>
</dbReference>
<evidence type="ECO:0000256" key="4">
    <source>
        <dbReference type="ARBA" id="ARBA00023121"/>
    </source>
</evidence>
<dbReference type="GO" id="GO:0008289">
    <property type="term" value="F:lipid binding"/>
    <property type="evidence" value="ECO:0007669"/>
    <property type="project" value="UniProtKB-KW"/>
</dbReference>
<proteinExistence type="inferred from homology"/>
<evidence type="ECO:0000256" key="3">
    <source>
        <dbReference type="ARBA" id="ARBA00023055"/>
    </source>
</evidence>
<gene>
    <name evidence="6" type="ORF">BRAA01T01667Z</name>
</gene>
<protein>
    <recommendedName>
        <fullName evidence="7">Oxysterol-binding protein</fullName>
    </recommendedName>
</protein>
<name>A0A3P5ZFZ4_BRACM</name>
<dbReference type="AlphaFoldDB" id="A0A3P5ZFZ4"/>
<sequence>MENDIGKKGSPSMSRNSSIGYYYQRRSEGVPFKWEMQPGTPINTQTTEMIPPLSPPPAMLSLGFPKPSISVEEPKHSVFPAKLKLRKWKYIRCKKYFSRLANKMVLPSIRLYPEKRRKTCFPVKIAKTCFPAKTKKMCFLAKTKNLYFPAKTEKSRFSVKTVKMCSRQKSVFQPKPQKRVFPPKPQKLFFPPKTKRSFVSKSQKYHFPSTTFQMAEEQEIRRHVVLTKPYSLEDEKDSEHTAANVIRRILSLLKNVRPGSDLTNFQLPPQLNLPKSQLQCYGEMIYSFGGHDLLGECSRRDLPIERLKSIVAWNISKLRPVLFGQAPYNPVLGETHHVSNGHINVLIEQVSHHPPVSALQATHEEENIDVMWVQHFIPKFRGAYLELEVKGKRVMKLQTRKETYDMNQPRLVIRLVPVPRADWAGKMKIKCPETNLEAELHLVSDSFIERFRGNNNRAVKGKISESSSGSKLYDIFGHWDSQKDRVSATTFLMAEEEETRKNLVIAKPFALEDDKDSEHAASNGIRRILSLFKNVRLGSDLTNFQLPPQLNQPRSQLQCYGEMIYSFCGQDLMGECSRRDLAIERLKSVVMWNISTLRPIVFGMSPYNPVLGETHHVSHGHINVLTEQVSHHPPVSALHATHENENIDVTWCQYFTPKFRGAYVDVEVKGKRTMKLLNRKETYEMDQPRLVVRFLPAPGAHWTGKIKIKCPETDLEAELHLISDSFIERFKGNNNRSIKGKISQTSSGDKLYDIFGHWDRQTGEVEVIYNAKESISGLKPPTVKNLKEVTETESAMVWSEVSEKILNKDWERAREAKKAVEDRQRESLKQREASGESWLPKHFSVVRNGKDWDCTPLQPTVPRAPLVITEAQEEIMN</sequence>
<evidence type="ECO:0000256" key="5">
    <source>
        <dbReference type="RuleBase" id="RU003844"/>
    </source>
</evidence>
<comment type="similarity">
    <text evidence="2 5">Belongs to the OSBP family.</text>
</comment>
<dbReference type="InterPro" id="IPR037239">
    <property type="entry name" value="OSBP_sf"/>
</dbReference>
<evidence type="ECO:0008006" key="7">
    <source>
        <dbReference type="Google" id="ProtNLM"/>
    </source>
</evidence>